<evidence type="ECO:0000259" key="12">
    <source>
        <dbReference type="Pfam" id="PF00662"/>
    </source>
</evidence>
<evidence type="ECO:0000256" key="2">
    <source>
        <dbReference type="ARBA" id="ARBA00004141"/>
    </source>
</evidence>
<dbReference type="AlphaFoldDB" id="A0A0U1V7D3"/>
<protein>
    <recommendedName>
        <fullName evidence="4 10">NADH-ubiquinone oxidoreductase chain 5</fullName>
        <ecNumber evidence="3 10">7.1.1.2</ecNumber>
    </recommendedName>
</protein>
<feature type="transmembrane region" description="Helical" evidence="10">
    <location>
        <begin position="264"/>
        <end position="282"/>
    </location>
</feature>
<name>A0A0U1V7D3_9MAXI</name>
<feature type="domain" description="NADH:quinone oxidoreductase/Mrp antiporter transmembrane" evidence="11">
    <location>
        <begin position="102"/>
        <end position="370"/>
    </location>
</feature>
<dbReference type="GO" id="GO:0015990">
    <property type="term" value="P:electron transport coupled proton transport"/>
    <property type="evidence" value="ECO:0007669"/>
    <property type="project" value="TreeGrafter"/>
</dbReference>
<keyword evidence="6" id="KW-0249">Electron transport</keyword>
<evidence type="ECO:0000313" key="13">
    <source>
        <dbReference type="EMBL" id="AIQ80157.1"/>
    </source>
</evidence>
<comment type="function">
    <text evidence="1">Core subunit of the mitochondrial membrane respiratory chain NADH dehydrogenase (Complex I) that is believed to belong to the minimal assembly required for catalysis. Complex I functions in the transfer of electrons from NADH to the respiratory chain. The immediate electron acceptor for the enzyme is believed to be ubiquinone.</text>
</comment>
<feature type="transmembrane region" description="Helical" evidence="10">
    <location>
        <begin position="169"/>
        <end position="186"/>
    </location>
</feature>
<dbReference type="EMBL" id="KM235194">
    <property type="protein sequence ID" value="AIQ80157.1"/>
    <property type="molecule type" value="Genomic_DNA"/>
</dbReference>
<dbReference type="PRINTS" id="PR01434">
    <property type="entry name" value="NADHDHGNASE5"/>
</dbReference>
<comment type="subcellular location">
    <subcellularLocation>
        <location evidence="2">Membrane</location>
        <topology evidence="2">Multi-pass membrane protein</topology>
    </subcellularLocation>
</comment>
<comment type="similarity">
    <text evidence="10">Belongs to the complex I subunit 5 family.</text>
</comment>
<keyword evidence="10 13" id="KW-0496">Mitochondrion</keyword>
<evidence type="ECO:0000256" key="4">
    <source>
        <dbReference type="ARBA" id="ARBA00021096"/>
    </source>
</evidence>
<keyword evidence="7 10" id="KW-1133">Transmembrane helix</keyword>
<dbReference type="InterPro" id="IPR001516">
    <property type="entry name" value="Proton_antipo_N"/>
</dbReference>
<feature type="transmembrane region" description="Helical" evidence="10">
    <location>
        <begin position="477"/>
        <end position="497"/>
    </location>
</feature>
<evidence type="ECO:0000256" key="10">
    <source>
        <dbReference type="RuleBase" id="RU003404"/>
    </source>
</evidence>
<dbReference type="PANTHER" id="PTHR42829:SF2">
    <property type="entry name" value="NADH-UBIQUINONE OXIDOREDUCTASE CHAIN 5"/>
    <property type="match status" value="1"/>
</dbReference>
<keyword evidence="10" id="KW-0813">Transport</keyword>
<keyword evidence="10" id="KW-0520">NAD</keyword>
<dbReference type="GO" id="GO:0008137">
    <property type="term" value="F:NADH dehydrogenase (ubiquinone) activity"/>
    <property type="evidence" value="ECO:0007669"/>
    <property type="project" value="UniProtKB-EC"/>
</dbReference>
<dbReference type="GO" id="GO:0003954">
    <property type="term" value="F:NADH dehydrogenase activity"/>
    <property type="evidence" value="ECO:0007669"/>
    <property type="project" value="TreeGrafter"/>
</dbReference>
<feature type="transmembrane region" description="Helical" evidence="10">
    <location>
        <begin position="136"/>
        <end position="157"/>
    </location>
</feature>
<organism evidence="13">
    <name type="scientific">Lernaea cyprinacea</name>
    <dbReference type="NCBI Taxonomy" id="342429"/>
    <lineage>
        <taxon>Eukaryota</taxon>
        <taxon>Metazoa</taxon>
        <taxon>Ecdysozoa</taxon>
        <taxon>Arthropoda</taxon>
        <taxon>Crustacea</taxon>
        <taxon>Multicrustacea</taxon>
        <taxon>Hexanauplia</taxon>
        <taxon>Copepoda</taxon>
        <taxon>Cyclopoida</taxon>
        <taxon>Lernaeidae</taxon>
        <taxon>Lernaea</taxon>
    </lineage>
</organism>
<keyword evidence="8 10" id="KW-0472">Membrane</keyword>
<geneLocation type="mitochondrion" evidence="13"/>
<evidence type="ECO:0000256" key="8">
    <source>
        <dbReference type="ARBA" id="ARBA00023136"/>
    </source>
</evidence>
<feature type="transmembrane region" description="Helical" evidence="10">
    <location>
        <begin position="52"/>
        <end position="71"/>
    </location>
</feature>
<dbReference type="InterPro" id="IPR001750">
    <property type="entry name" value="ND/Mrp_TM"/>
</dbReference>
<feature type="domain" description="NADH-Ubiquinone oxidoreductase (complex I) chain 5 N-terminal" evidence="12">
    <location>
        <begin position="39"/>
        <end position="85"/>
    </location>
</feature>
<feature type="transmembrane region" description="Helical" evidence="10">
    <location>
        <begin position="450"/>
        <end position="470"/>
    </location>
</feature>
<proteinExistence type="inferred from homology"/>
<accession>A0A0U1V7D3</accession>
<evidence type="ECO:0000256" key="5">
    <source>
        <dbReference type="ARBA" id="ARBA00022692"/>
    </source>
</evidence>
<feature type="transmembrane region" description="Helical" evidence="10">
    <location>
        <begin position="83"/>
        <end position="100"/>
    </location>
</feature>
<comment type="catalytic activity">
    <reaction evidence="9 10">
        <text>a ubiquinone + NADH + 5 H(+)(in) = a ubiquinol + NAD(+) + 4 H(+)(out)</text>
        <dbReference type="Rhea" id="RHEA:29091"/>
        <dbReference type="Rhea" id="RHEA-COMP:9565"/>
        <dbReference type="Rhea" id="RHEA-COMP:9566"/>
        <dbReference type="ChEBI" id="CHEBI:15378"/>
        <dbReference type="ChEBI" id="CHEBI:16389"/>
        <dbReference type="ChEBI" id="CHEBI:17976"/>
        <dbReference type="ChEBI" id="CHEBI:57540"/>
        <dbReference type="ChEBI" id="CHEBI:57945"/>
        <dbReference type="EC" id="7.1.1.2"/>
    </reaction>
</comment>
<gene>
    <name evidence="13" type="primary">nad5</name>
</gene>
<dbReference type="PANTHER" id="PTHR42829">
    <property type="entry name" value="NADH-UBIQUINONE OXIDOREDUCTASE CHAIN 5"/>
    <property type="match status" value="1"/>
</dbReference>
<feature type="transmembrane region" description="Helical" evidence="10">
    <location>
        <begin position="544"/>
        <end position="560"/>
    </location>
</feature>
<evidence type="ECO:0000256" key="1">
    <source>
        <dbReference type="ARBA" id="ARBA00003257"/>
    </source>
</evidence>
<feature type="transmembrane region" description="Helical" evidence="10">
    <location>
        <begin position="331"/>
        <end position="353"/>
    </location>
</feature>
<dbReference type="Pfam" id="PF00662">
    <property type="entry name" value="Proton_antipo_N"/>
    <property type="match status" value="1"/>
</dbReference>
<feature type="transmembrane region" description="Helical" evidence="10">
    <location>
        <begin position="207"/>
        <end position="225"/>
    </location>
</feature>
<evidence type="ECO:0000256" key="3">
    <source>
        <dbReference type="ARBA" id="ARBA00012944"/>
    </source>
</evidence>
<feature type="transmembrane region" description="Helical" evidence="10">
    <location>
        <begin position="106"/>
        <end position="129"/>
    </location>
</feature>
<evidence type="ECO:0000256" key="9">
    <source>
        <dbReference type="ARBA" id="ARBA00049551"/>
    </source>
</evidence>
<evidence type="ECO:0000259" key="11">
    <source>
        <dbReference type="Pfam" id="PF00361"/>
    </source>
</evidence>
<evidence type="ECO:0000256" key="7">
    <source>
        <dbReference type="ARBA" id="ARBA00022989"/>
    </source>
</evidence>
<evidence type="ECO:0000256" key="6">
    <source>
        <dbReference type="ARBA" id="ARBA00022982"/>
    </source>
</evidence>
<comment type="function">
    <text evidence="10">Core subunit of the mitochondrial membrane respiratory chain NADH dehydrogenase (Complex I) which catalyzes electron transfer from NADH through the respiratory chain, using ubiquinone as an electron acceptor. Essential for the catalytic activity and assembly of complex I.</text>
</comment>
<dbReference type="Pfam" id="PF00361">
    <property type="entry name" value="Proton_antipo_M"/>
    <property type="match status" value="1"/>
</dbReference>
<dbReference type="EC" id="7.1.1.2" evidence="3 10"/>
<feature type="transmembrane region" description="Helical" evidence="10">
    <location>
        <begin position="231"/>
        <end position="257"/>
    </location>
</feature>
<keyword evidence="5 10" id="KW-0812">Transmembrane</keyword>
<dbReference type="InterPro" id="IPR003945">
    <property type="entry name" value="NU5C-like"/>
</dbReference>
<feature type="transmembrane region" description="Helical" evidence="10">
    <location>
        <begin position="7"/>
        <end position="32"/>
    </location>
</feature>
<reference evidence="13" key="1">
    <citation type="journal article" date="2014" name="Mitochondrial DNA">
        <title>Complete mitochondrial genome of Lernaea cyprinacea (Copepoda: Cyclopoida).</title>
        <authorList>
            <person name="Su Y.B."/>
            <person name="Wang L.X."/>
            <person name="Kong S.C."/>
            <person name="Chen L."/>
            <person name="Fang R."/>
        </authorList>
    </citation>
    <scope>NUCLEOTIDE SEQUENCE</scope>
</reference>
<feature type="transmembrane region" description="Helical" evidence="10">
    <location>
        <begin position="373"/>
        <end position="393"/>
    </location>
</feature>
<dbReference type="GO" id="GO:0016020">
    <property type="term" value="C:membrane"/>
    <property type="evidence" value="ECO:0007669"/>
    <property type="project" value="UniProtKB-SubCell"/>
</dbReference>
<sequence>MYMMVFLCGLFIGVFSTSLLMYFFLSELVILLEWKFLETFGLDYQWVMVVDKMSLMFLMTVSLISFSVYLFSVDYMSNELNYYRFHTLLFVFVFSMYLLILSPNLISMMVGWDGLGLSSFLLVIFYSNIKSLNSGLITLLSNRVGDVMLMILIGYLLTLGEFTSVDYKWGVFSSLMIIVLMSAAFTKSAQIPFMAWLPAAMAAPTPVSSLVHSSTLVTAGVYLLIRHQELLNYFLMNTWVFYIGLISCLAASLSALVECDLKKIIALSTLSQLGVMMVSIGLGSSLLAFSHLVGHAMFKALMFISVGNFIHSANNYQDMRFMGMNYFFTKWINSFMLLSVLSLMAFPFMVAFFTKELIFEMSVLNLLGSLEILLFYFTILLTPVYSYRLFYLYSIKQSNQMLLMNSSHPSLVNYMSLIILSLPATVVGGFLKMFLYSIPMVSISSKMFKMTTSLLVPIMFLIMSVSGLYFKNLKELVFFKLVGSLLFLNYLTPAVSFKAKEVAQLSFSYLDKSIISGSYNLMIKEMWIHIQGTGPLFQVDRTKIFLLFYFLGLGMFLVGAF</sequence>
<dbReference type="GO" id="GO:0042773">
    <property type="term" value="P:ATP synthesis coupled electron transport"/>
    <property type="evidence" value="ECO:0007669"/>
    <property type="project" value="InterPro"/>
</dbReference>
<feature type="transmembrane region" description="Helical" evidence="10">
    <location>
        <begin position="414"/>
        <end position="438"/>
    </location>
</feature>
<feature type="transmembrane region" description="Helical" evidence="10">
    <location>
        <begin position="288"/>
        <end position="310"/>
    </location>
</feature>
<keyword evidence="10" id="KW-0830">Ubiquinone</keyword>